<evidence type="ECO:0000256" key="10">
    <source>
        <dbReference type="NCBIfam" id="TIGR03591"/>
    </source>
</evidence>
<gene>
    <name evidence="14" type="ORF">E6H04_04020</name>
</gene>
<dbReference type="CDD" id="cd04472">
    <property type="entry name" value="S1_PNPase"/>
    <property type="match status" value="1"/>
</dbReference>
<evidence type="ECO:0000256" key="6">
    <source>
        <dbReference type="ARBA" id="ARBA00022695"/>
    </source>
</evidence>
<keyword evidence="12" id="KW-0175">Coiled coil</keyword>
<dbReference type="CDD" id="cd02393">
    <property type="entry name" value="KH-I_PNPase"/>
    <property type="match status" value="1"/>
</dbReference>
<dbReference type="Proteomes" id="UP000320048">
    <property type="component" value="Unassembled WGS sequence"/>
</dbReference>
<dbReference type="SMART" id="SM00322">
    <property type="entry name" value="KH"/>
    <property type="match status" value="1"/>
</dbReference>
<dbReference type="PIRSF" id="PIRSF005499">
    <property type="entry name" value="PNPase"/>
    <property type="match status" value="1"/>
</dbReference>
<protein>
    <recommendedName>
        <fullName evidence="3 10">Polyribonucleotide nucleotidyltransferase</fullName>
        <ecNumber evidence="3 10">2.7.7.8</ecNumber>
    </recommendedName>
</protein>
<dbReference type="PROSITE" id="PS50084">
    <property type="entry name" value="KH_TYPE_1"/>
    <property type="match status" value="1"/>
</dbReference>
<dbReference type="Pfam" id="PF03726">
    <property type="entry name" value="PNPase"/>
    <property type="match status" value="1"/>
</dbReference>
<evidence type="ECO:0000256" key="7">
    <source>
        <dbReference type="ARBA" id="ARBA00022723"/>
    </source>
</evidence>
<evidence type="ECO:0000256" key="3">
    <source>
        <dbReference type="ARBA" id="ARBA00012416"/>
    </source>
</evidence>
<evidence type="ECO:0000313" key="14">
    <source>
        <dbReference type="EMBL" id="TMI82854.1"/>
    </source>
</evidence>
<evidence type="ECO:0000256" key="1">
    <source>
        <dbReference type="ARBA" id="ARBA00004496"/>
    </source>
</evidence>
<dbReference type="InterPro" id="IPR036345">
    <property type="entry name" value="ExoRNase_PH_dom2_sf"/>
</dbReference>
<dbReference type="GO" id="GO:0000175">
    <property type="term" value="F:3'-5'-RNA exonuclease activity"/>
    <property type="evidence" value="ECO:0007669"/>
    <property type="project" value="TreeGrafter"/>
</dbReference>
<dbReference type="Pfam" id="PF03725">
    <property type="entry name" value="RNase_PH_C"/>
    <property type="match status" value="2"/>
</dbReference>
<dbReference type="GO" id="GO:0005829">
    <property type="term" value="C:cytosol"/>
    <property type="evidence" value="ECO:0007669"/>
    <property type="project" value="TreeGrafter"/>
</dbReference>
<dbReference type="Pfam" id="PF00575">
    <property type="entry name" value="S1"/>
    <property type="match status" value="1"/>
</dbReference>
<evidence type="ECO:0000256" key="4">
    <source>
        <dbReference type="ARBA" id="ARBA00022490"/>
    </source>
</evidence>
<evidence type="ECO:0000256" key="5">
    <source>
        <dbReference type="ARBA" id="ARBA00022679"/>
    </source>
</evidence>
<dbReference type="Pfam" id="PF00013">
    <property type="entry name" value="KH_1"/>
    <property type="match status" value="1"/>
</dbReference>
<dbReference type="InterPro" id="IPR036612">
    <property type="entry name" value="KH_dom_type_1_sf"/>
</dbReference>
<dbReference type="InterPro" id="IPR012340">
    <property type="entry name" value="NA-bd_OB-fold"/>
</dbReference>
<dbReference type="InterPro" id="IPR015847">
    <property type="entry name" value="ExoRNase_PH_dom2"/>
</dbReference>
<evidence type="ECO:0000256" key="2">
    <source>
        <dbReference type="ARBA" id="ARBA00007404"/>
    </source>
</evidence>
<dbReference type="SUPFAM" id="SSF55666">
    <property type="entry name" value="Ribonuclease PH domain 2-like"/>
    <property type="match status" value="2"/>
</dbReference>
<keyword evidence="4" id="KW-0963">Cytoplasm</keyword>
<dbReference type="SUPFAM" id="SSF46915">
    <property type="entry name" value="Polynucleotide phosphorylase/guanosine pentaphosphate synthase (PNPase/GPSI), domain 3"/>
    <property type="match status" value="1"/>
</dbReference>
<dbReference type="InterPro" id="IPR012162">
    <property type="entry name" value="PNPase"/>
</dbReference>
<evidence type="ECO:0000256" key="12">
    <source>
        <dbReference type="SAM" id="Coils"/>
    </source>
</evidence>
<dbReference type="EMBL" id="VBAO01000105">
    <property type="protein sequence ID" value="TMI82854.1"/>
    <property type="molecule type" value="Genomic_DNA"/>
</dbReference>
<feature type="non-terminal residue" evidence="14">
    <location>
        <position position="705"/>
    </location>
</feature>
<dbReference type="InterPro" id="IPR027408">
    <property type="entry name" value="PNPase/RNase_PH_dom_sf"/>
</dbReference>
<dbReference type="NCBIfam" id="TIGR03591">
    <property type="entry name" value="polynuc_phos"/>
    <property type="match status" value="1"/>
</dbReference>
<dbReference type="FunFam" id="3.30.230.70:FF:000001">
    <property type="entry name" value="Polyribonucleotide nucleotidyltransferase"/>
    <property type="match status" value="1"/>
</dbReference>
<dbReference type="Gene3D" id="3.30.1370.10">
    <property type="entry name" value="K Homology domain, type 1"/>
    <property type="match status" value="1"/>
</dbReference>
<dbReference type="SUPFAM" id="SSF54211">
    <property type="entry name" value="Ribosomal protein S5 domain 2-like"/>
    <property type="match status" value="2"/>
</dbReference>
<sequence length="705" mass="76312">MQVEVGGRPLSIETGHLARQANGAVVVRVGDTMVLVTATMSAAPREGIDFFPLTCDYEEKMFAAGKIPGGFFKREGRPGERAILTARLMDRPLRPLFPKGFRRDIQVIATVLSTDQENAPDLLAVIGAGAALGISDIPFDGPVAAVRIGMQSGQFLINPSLKLLDEKASDLDLVVAGTRDAVTMVEAGAREVGEEQLLEALDLAHAEIKRIIGAIDSLVRQVGRPKITVEPPSHPEVDAAVREVATARIAQALRRSDKLSREAALAEASAEVREMLAGRFPGQGAVVSEAVDALIKAEVRRMILTEGVRPDGRTPTEIRSLQGQVGLLPRVHGSGLFQRGQTQVLTACTLGTGQDEQIIDDLSLRERKRFLHHYDFPPYSVGETRPLRSPGRRDIGHGALAERAVEPMLPPEEEWPYTIRLVSLVLESNGSTSMGSVCASTLALMDAGVPIRKPVGGIAMGLITGDRDKVAILTDIQGIEDAMGDMDFKVAGTRDGVTALQMDIKIRGLRREIFRSALAQARDARHRILDQIERTLPAPRPNLSPYAPRIMTVLINPERIREVIGPGGKVINKITAETGVKIDIEQDGRVLIASADQEKALRARRMIEDIVKEAKPGEVYKGRVTRLMNFGAFVEIFPGKEGLVHISELSPTRVNRVEDVVKVGDEIEVRVKEIDNLGRVNLTRRGLASAGDWTQAGVGGGDGKG</sequence>
<dbReference type="InterPro" id="IPR001247">
    <property type="entry name" value="ExoRNase_PH_dom1"/>
</dbReference>
<dbReference type="InterPro" id="IPR036456">
    <property type="entry name" value="PNPase_PH_RNA-bd_sf"/>
</dbReference>
<comment type="caution">
    <text evidence="14">The sequence shown here is derived from an EMBL/GenBank/DDBJ whole genome shotgun (WGS) entry which is preliminary data.</text>
</comment>
<dbReference type="FunFam" id="3.30.230.70:FF:000002">
    <property type="entry name" value="Polyribonucleotide nucleotidyltransferase"/>
    <property type="match status" value="1"/>
</dbReference>
<comment type="subcellular location">
    <subcellularLocation>
        <location evidence="1">Cytoplasm</location>
    </subcellularLocation>
</comment>
<dbReference type="PANTHER" id="PTHR11252">
    <property type="entry name" value="POLYRIBONUCLEOTIDE NUCLEOTIDYLTRANSFERASE"/>
    <property type="match status" value="1"/>
</dbReference>
<dbReference type="InterPro" id="IPR015848">
    <property type="entry name" value="PNPase_PH_RNA-bd_bac/org-type"/>
</dbReference>
<dbReference type="Pfam" id="PF01138">
    <property type="entry name" value="RNase_PH"/>
    <property type="match status" value="2"/>
</dbReference>
<dbReference type="GO" id="GO:0004654">
    <property type="term" value="F:polyribonucleotide nucleotidyltransferase activity"/>
    <property type="evidence" value="ECO:0007669"/>
    <property type="project" value="UniProtKB-UniRule"/>
</dbReference>
<dbReference type="CDD" id="cd11364">
    <property type="entry name" value="RNase_PH_PNPase_2"/>
    <property type="match status" value="1"/>
</dbReference>
<name>A0A537JH70_9BACT</name>
<proteinExistence type="inferred from homology"/>
<keyword evidence="9 11" id="KW-0694">RNA-binding</keyword>
<dbReference type="GO" id="GO:0003723">
    <property type="term" value="F:RNA binding"/>
    <property type="evidence" value="ECO:0007669"/>
    <property type="project" value="UniProtKB-UniRule"/>
</dbReference>
<accession>A0A537JH70</accession>
<dbReference type="InterPro" id="IPR004088">
    <property type="entry name" value="KH_dom_type_1"/>
</dbReference>
<dbReference type="AlphaFoldDB" id="A0A537JH70"/>
<dbReference type="SUPFAM" id="SSF54791">
    <property type="entry name" value="Eukaryotic type KH-domain (KH-domain type I)"/>
    <property type="match status" value="1"/>
</dbReference>
<feature type="domain" description="S1 motif" evidence="13">
    <location>
        <begin position="617"/>
        <end position="685"/>
    </location>
</feature>
<evidence type="ECO:0000313" key="15">
    <source>
        <dbReference type="Proteomes" id="UP000320048"/>
    </source>
</evidence>
<dbReference type="InterPro" id="IPR020568">
    <property type="entry name" value="Ribosomal_Su5_D2-typ_SF"/>
</dbReference>
<evidence type="ECO:0000256" key="11">
    <source>
        <dbReference type="PROSITE-ProRule" id="PRU00117"/>
    </source>
</evidence>
<dbReference type="HAMAP" id="MF_01595">
    <property type="entry name" value="PNPase"/>
    <property type="match status" value="1"/>
</dbReference>
<dbReference type="EC" id="2.7.7.8" evidence="3 10"/>
<organism evidence="14 15">
    <name type="scientific">Candidatus Segetimicrobium genomatis</name>
    <dbReference type="NCBI Taxonomy" id="2569760"/>
    <lineage>
        <taxon>Bacteria</taxon>
        <taxon>Bacillati</taxon>
        <taxon>Candidatus Sysuimicrobiota</taxon>
        <taxon>Candidatus Sysuimicrobiia</taxon>
        <taxon>Candidatus Sysuimicrobiales</taxon>
        <taxon>Candidatus Segetimicrobiaceae</taxon>
        <taxon>Candidatus Segetimicrobium</taxon>
    </lineage>
</organism>
<keyword evidence="6 14" id="KW-0548">Nucleotidyltransferase</keyword>
<keyword evidence="5 14" id="KW-0808">Transferase</keyword>
<dbReference type="GO" id="GO:0006402">
    <property type="term" value="P:mRNA catabolic process"/>
    <property type="evidence" value="ECO:0007669"/>
    <property type="project" value="UniProtKB-UniRule"/>
</dbReference>
<evidence type="ECO:0000259" key="13">
    <source>
        <dbReference type="PROSITE" id="PS50126"/>
    </source>
</evidence>
<evidence type="ECO:0000256" key="8">
    <source>
        <dbReference type="ARBA" id="ARBA00022842"/>
    </source>
</evidence>
<dbReference type="GO" id="GO:0006396">
    <property type="term" value="P:RNA processing"/>
    <property type="evidence" value="ECO:0007669"/>
    <property type="project" value="InterPro"/>
</dbReference>
<dbReference type="CDD" id="cd11363">
    <property type="entry name" value="RNase_PH_PNPase_1"/>
    <property type="match status" value="1"/>
</dbReference>
<keyword evidence="7" id="KW-0479">Metal-binding</keyword>
<keyword evidence="8" id="KW-0460">Magnesium</keyword>
<evidence type="ECO:0000256" key="9">
    <source>
        <dbReference type="ARBA" id="ARBA00022884"/>
    </source>
</evidence>
<comment type="similarity">
    <text evidence="2">Belongs to the polyribonucleotide nucleotidyltransferase family.</text>
</comment>
<dbReference type="SUPFAM" id="SSF50249">
    <property type="entry name" value="Nucleic acid-binding proteins"/>
    <property type="match status" value="1"/>
</dbReference>
<dbReference type="Gene3D" id="3.30.230.70">
    <property type="entry name" value="GHMP Kinase, N-terminal domain"/>
    <property type="match status" value="2"/>
</dbReference>
<dbReference type="InterPro" id="IPR003029">
    <property type="entry name" value="S1_domain"/>
</dbReference>
<dbReference type="PANTHER" id="PTHR11252:SF0">
    <property type="entry name" value="POLYRIBONUCLEOTIDE NUCLEOTIDYLTRANSFERASE 1, MITOCHONDRIAL"/>
    <property type="match status" value="1"/>
</dbReference>
<dbReference type="FunFam" id="3.30.1370.10:FF:000001">
    <property type="entry name" value="Polyribonucleotide nucleotidyltransferase"/>
    <property type="match status" value="1"/>
</dbReference>
<dbReference type="FunFam" id="2.40.50.140:FF:000023">
    <property type="entry name" value="Polyribonucleotide nucleotidyltransferase"/>
    <property type="match status" value="1"/>
</dbReference>
<dbReference type="SMART" id="SM00316">
    <property type="entry name" value="S1"/>
    <property type="match status" value="1"/>
</dbReference>
<dbReference type="NCBIfam" id="NF008805">
    <property type="entry name" value="PRK11824.1"/>
    <property type="match status" value="1"/>
</dbReference>
<feature type="coiled-coil region" evidence="12">
    <location>
        <begin position="242"/>
        <end position="269"/>
    </location>
</feature>
<dbReference type="GO" id="GO:0046872">
    <property type="term" value="F:metal ion binding"/>
    <property type="evidence" value="ECO:0007669"/>
    <property type="project" value="UniProtKB-KW"/>
</dbReference>
<reference evidence="14 15" key="1">
    <citation type="journal article" date="2019" name="Nat. Microbiol.">
        <title>Mediterranean grassland soil C-N compound turnover is dependent on rainfall and depth, and is mediated by genomically divergent microorganisms.</title>
        <authorList>
            <person name="Diamond S."/>
            <person name="Andeer P.F."/>
            <person name="Li Z."/>
            <person name="Crits-Christoph A."/>
            <person name="Burstein D."/>
            <person name="Anantharaman K."/>
            <person name="Lane K.R."/>
            <person name="Thomas B.C."/>
            <person name="Pan C."/>
            <person name="Northen T.R."/>
            <person name="Banfield J.F."/>
        </authorList>
    </citation>
    <scope>NUCLEOTIDE SEQUENCE [LARGE SCALE GENOMIC DNA]</scope>
    <source>
        <strain evidence="14">NP_7</strain>
    </source>
</reference>
<dbReference type="InterPro" id="IPR004087">
    <property type="entry name" value="KH_dom"/>
</dbReference>
<dbReference type="Gene3D" id="2.40.50.140">
    <property type="entry name" value="Nucleic acid-binding proteins"/>
    <property type="match status" value="1"/>
</dbReference>
<dbReference type="PROSITE" id="PS50126">
    <property type="entry name" value="S1"/>
    <property type="match status" value="1"/>
</dbReference>